<reference evidence="2 3" key="1">
    <citation type="submission" date="2014-02" db="EMBL/GenBank/DDBJ databases">
        <title>Comparative genomics of Haemophilus parasuis isolated from pig lungs.</title>
        <authorList>
            <person name="Kittichotirat W."/>
            <person name="Bumgarner R.E."/>
            <person name="Lawrence P."/>
        </authorList>
    </citation>
    <scope>NUCLEOTIDE SEQUENCE [LARGE SCALE GENOMIC DNA]</scope>
    <source>
        <strain evidence="2 3">HPS10</strain>
    </source>
</reference>
<proteinExistence type="predicted"/>
<dbReference type="Proteomes" id="UP000027036">
    <property type="component" value="Unassembled WGS sequence"/>
</dbReference>
<feature type="domain" description="Quercetin 2,3-dioxygenase C-terminal cupin" evidence="1">
    <location>
        <begin position="2"/>
        <end position="69"/>
    </location>
</feature>
<dbReference type="AlphaFoldDB" id="A0A836Z326"/>
<sequence length="70" mass="8153">MKLWRYQYPNNHSENITLDKNRNYWLQVVRGNLTIDDLNLSGCDALGIRQESALELATHSDVEFLLFDLA</sequence>
<dbReference type="RefSeq" id="WP_035522473.1">
    <property type="nucleotide sequence ID" value="NZ_JDSO01000025.1"/>
</dbReference>
<accession>A0A836Z326</accession>
<evidence type="ECO:0000313" key="3">
    <source>
        <dbReference type="Proteomes" id="UP000027036"/>
    </source>
</evidence>
<dbReference type="InterPro" id="IPR014710">
    <property type="entry name" value="RmlC-like_jellyroll"/>
</dbReference>
<dbReference type="InterPro" id="IPR011051">
    <property type="entry name" value="RmlC_Cupin_sf"/>
</dbReference>
<evidence type="ECO:0000313" key="2">
    <source>
        <dbReference type="EMBL" id="KDB48815.1"/>
    </source>
</evidence>
<evidence type="ECO:0000259" key="1">
    <source>
        <dbReference type="Pfam" id="PF17954"/>
    </source>
</evidence>
<dbReference type="SUPFAM" id="SSF51182">
    <property type="entry name" value="RmlC-like cupins"/>
    <property type="match status" value="1"/>
</dbReference>
<organism evidence="2 3">
    <name type="scientific">Glaesserella parasuis HPS10</name>
    <dbReference type="NCBI Taxonomy" id="1450514"/>
    <lineage>
        <taxon>Bacteria</taxon>
        <taxon>Pseudomonadati</taxon>
        <taxon>Pseudomonadota</taxon>
        <taxon>Gammaproteobacteria</taxon>
        <taxon>Pasteurellales</taxon>
        <taxon>Pasteurellaceae</taxon>
        <taxon>Glaesserella</taxon>
    </lineage>
</organism>
<gene>
    <name evidence="2" type="ORF">HPS10_02180</name>
</gene>
<name>A0A836Z326_GLAPU</name>
<dbReference type="Gene3D" id="2.60.120.10">
    <property type="entry name" value="Jelly Rolls"/>
    <property type="match status" value="1"/>
</dbReference>
<dbReference type="InterPro" id="IPR041602">
    <property type="entry name" value="Quercetinase_C"/>
</dbReference>
<dbReference type="EMBL" id="JDSO01000025">
    <property type="protein sequence ID" value="KDB48815.1"/>
    <property type="molecule type" value="Genomic_DNA"/>
</dbReference>
<comment type="caution">
    <text evidence="2">The sequence shown here is derived from an EMBL/GenBank/DDBJ whole genome shotgun (WGS) entry which is preliminary data.</text>
</comment>
<dbReference type="Pfam" id="PF17954">
    <property type="entry name" value="Pirin_C_2"/>
    <property type="match status" value="1"/>
</dbReference>
<protein>
    <recommendedName>
        <fullName evidence="1">Quercetin 2,3-dioxygenase C-terminal cupin domain-containing protein</fullName>
    </recommendedName>
</protein>